<dbReference type="InterPro" id="IPR049539">
    <property type="entry name" value="SPL"/>
</dbReference>
<comment type="caution">
    <text evidence="1">The sequence shown here is derived from an EMBL/GenBank/DDBJ whole genome shotgun (WGS) entry which is preliminary data.</text>
</comment>
<dbReference type="Proteomes" id="UP001597010">
    <property type="component" value="Unassembled WGS sequence"/>
</dbReference>
<keyword evidence="1" id="KW-0456">Lyase</keyword>
<dbReference type="RefSeq" id="WP_377113679.1">
    <property type="nucleotide sequence ID" value="NZ_JBHTHZ010000005.1"/>
</dbReference>
<dbReference type="Gene3D" id="3.80.30.30">
    <property type="match status" value="1"/>
</dbReference>
<dbReference type="Pfam" id="PF20903">
    <property type="entry name" value="SPL"/>
    <property type="match status" value="1"/>
</dbReference>
<dbReference type="InterPro" id="IPR023805">
    <property type="entry name" value="Uncharacterised_Spl-rel"/>
</dbReference>
<protein>
    <submittedName>
        <fullName evidence="1">Spore photoproduct lyase family protein</fullName>
    </submittedName>
</protein>
<dbReference type="EMBL" id="JBHTHZ010000005">
    <property type="protein sequence ID" value="MFD0793617.1"/>
    <property type="molecule type" value="Genomic_DNA"/>
</dbReference>
<dbReference type="PANTHER" id="PTHR37822">
    <property type="entry name" value="SPORE PHOTOPRODUCT LYASE-RELATED"/>
    <property type="match status" value="1"/>
</dbReference>
<sequence length="367" mass="42976">MVRYWLLIGMLHEKNIDHLLTIHEIYHEPNIHEYARGREILARYPDAKLIEVKTHNQIPELFGFAGAVEDWLWNKKNVLILGAKHSLSARPNTRSSHWVAPSQSNGCAMSCSYCYVPRRKGYANPITIFVNIEKIMGYLERHAGRQGKKLIPDHIDPEYWVYEIGENGDCSADVAICDNVKDLIHLFSGLPNAKLTFATKFVNRDLLTYDPQHKTRIRFSLMPHQMSKLVDVRTTPISDRIAVMNEFRQAGYEVNASFAPVIFYEGWLEDWRKLFDEMNNVLDEETKRQLATEIIFLTHNQQLHEVNMDWHPKAEEVLWRPDIQQVKYSQTGQRNVRYKNNLKRELVNELLNLCTEMIPYCSIRYAF</sequence>
<dbReference type="Gene3D" id="3.40.50.12110">
    <property type="match status" value="1"/>
</dbReference>
<reference evidence="2" key="1">
    <citation type="journal article" date="2019" name="Int. J. Syst. Evol. Microbiol.">
        <title>The Global Catalogue of Microorganisms (GCM) 10K type strain sequencing project: providing services to taxonomists for standard genome sequencing and annotation.</title>
        <authorList>
            <consortium name="The Broad Institute Genomics Platform"/>
            <consortium name="The Broad Institute Genome Sequencing Center for Infectious Disease"/>
            <person name="Wu L."/>
            <person name="Ma J."/>
        </authorList>
    </citation>
    <scope>NUCLEOTIDE SEQUENCE [LARGE SCALE GENOMIC DNA]</scope>
    <source>
        <strain evidence="2">CCUG 61484</strain>
    </source>
</reference>
<keyword evidence="2" id="KW-1185">Reference proteome</keyword>
<organism evidence="1 2">
    <name type="scientific">Mucilaginibacter litoreus</name>
    <dbReference type="NCBI Taxonomy" id="1048221"/>
    <lineage>
        <taxon>Bacteria</taxon>
        <taxon>Pseudomonadati</taxon>
        <taxon>Bacteroidota</taxon>
        <taxon>Sphingobacteriia</taxon>
        <taxon>Sphingobacteriales</taxon>
        <taxon>Sphingobacteriaceae</taxon>
        <taxon>Mucilaginibacter</taxon>
    </lineage>
</organism>
<accession>A0ABW3ARS8</accession>
<evidence type="ECO:0000313" key="2">
    <source>
        <dbReference type="Proteomes" id="UP001597010"/>
    </source>
</evidence>
<dbReference type="PANTHER" id="PTHR37822:SF2">
    <property type="entry name" value="SPORE PHOTOPRODUCT LYASE"/>
    <property type="match status" value="1"/>
</dbReference>
<evidence type="ECO:0000313" key="1">
    <source>
        <dbReference type="EMBL" id="MFD0793617.1"/>
    </source>
</evidence>
<gene>
    <name evidence="1" type="ORF">ACFQZX_08305</name>
</gene>
<name>A0ABW3ARS8_9SPHI</name>
<dbReference type="NCBIfam" id="TIGR03886">
    <property type="entry name" value="lyase_spl_fam"/>
    <property type="match status" value="1"/>
</dbReference>
<proteinExistence type="predicted"/>
<dbReference type="GO" id="GO:0016829">
    <property type="term" value="F:lyase activity"/>
    <property type="evidence" value="ECO:0007669"/>
    <property type="project" value="UniProtKB-KW"/>
</dbReference>